<protein>
    <submittedName>
        <fullName evidence="8">Amino acid transporter</fullName>
    </submittedName>
</protein>
<evidence type="ECO:0000256" key="5">
    <source>
        <dbReference type="ARBA" id="ARBA00023136"/>
    </source>
</evidence>
<reference evidence="8" key="2">
    <citation type="submission" date="2020-04" db="EMBL/GenBank/DDBJ databases">
        <authorList>
            <consortium name="NCBI Genome Project"/>
        </authorList>
    </citation>
    <scope>NUCLEOTIDE SEQUENCE</scope>
    <source>
        <strain evidence="8">CBS 342.82</strain>
    </source>
</reference>
<keyword evidence="7" id="KW-1185">Reference proteome</keyword>
<dbReference type="InterPro" id="IPR002293">
    <property type="entry name" value="AA/rel_permease1"/>
</dbReference>
<feature type="transmembrane region" description="Helical" evidence="6">
    <location>
        <begin position="452"/>
        <end position="468"/>
    </location>
</feature>
<comment type="subcellular location">
    <subcellularLocation>
        <location evidence="1">Membrane</location>
        <topology evidence="1">Multi-pass membrane protein</topology>
    </subcellularLocation>
</comment>
<evidence type="ECO:0000256" key="1">
    <source>
        <dbReference type="ARBA" id="ARBA00004141"/>
    </source>
</evidence>
<dbReference type="GeneID" id="54364364"/>
<accession>A0A6J3LXV0</accession>
<evidence type="ECO:0000256" key="2">
    <source>
        <dbReference type="ARBA" id="ARBA00022448"/>
    </source>
</evidence>
<evidence type="ECO:0000256" key="4">
    <source>
        <dbReference type="ARBA" id="ARBA00022989"/>
    </source>
</evidence>
<feature type="transmembrane region" description="Helical" evidence="6">
    <location>
        <begin position="20"/>
        <end position="41"/>
    </location>
</feature>
<reference evidence="8" key="3">
    <citation type="submission" date="2025-08" db="UniProtKB">
        <authorList>
            <consortium name="RefSeq"/>
        </authorList>
    </citation>
    <scope>IDENTIFICATION</scope>
    <source>
        <strain evidence="8">CBS 342.82</strain>
    </source>
</reference>
<evidence type="ECO:0000313" key="8">
    <source>
        <dbReference type="RefSeq" id="XP_033457621.1"/>
    </source>
</evidence>
<feature type="transmembrane region" description="Helical" evidence="6">
    <location>
        <begin position="347"/>
        <end position="367"/>
    </location>
</feature>
<dbReference type="AlphaFoldDB" id="A0A6J3LXV0"/>
<dbReference type="PANTHER" id="PTHR45649">
    <property type="entry name" value="AMINO-ACID PERMEASE BAT1"/>
    <property type="match status" value="1"/>
</dbReference>
<feature type="transmembrane region" description="Helical" evidence="6">
    <location>
        <begin position="138"/>
        <end position="157"/>
    </location>
</feature>
<feature type="transmembrane region" description="Helical" evidence="6">
    <location>
        <begin position="417"/>
        <end position="440"/>
    </location>
</feature>
<feature type="transmembrane region" description="Helical" evidence="6">
    <location>
        <begin position="169"/>
        <end position="189"/>
    </location>
</feature>
<evidence type="ECO:0000256" key="3">
    <source>
        <dbReference type="ARBA" id="ARBA00022692"/>
    </source>
</evidence>
<dbReference type="Pfam" id="PF13520">
    <property type="entry name" value="AA_permease_2"/>
    <property type="match status" value="1"/>
</dbReference>
<reference evidence="8" key="1">
    <citation type="submission" date="2020-01" db="EMBL/GenBank/DDBJ databases">
        <authorList>
            <consortium name="DOE Joint Genome Institute"/>
            <person name="Haridas S."/>
            <person name="Albert R."/>
            <person name="Binder M."/>
            <person name="Bloem J."/>
            <person name="Labutti K."/>
            <person name="Salamov A."/>
            <person name="Andreopoulos B."/>
            <person name="Baker S.E."/>
            <person name="Barry K."/>
            <person name="Bills G."/>
            <person name="Bluhm B.H."/>
            <person name="Cannon C."/>
            <person name="Castanera R."/>
            <person name="Culley D.E."/>
            <person name="Daum C."/>
            <person name="Ezra D."/>
            <person name="Gonzalez J.B."/>
            <person name="Henrissat B."/>
            <person name="Kuo A."/>
            <person name="Liang C."/>
            <person name="Lipzen A."/>
            <person name="Lutzoni F."/>
            <person name="Magnuson J."/>
            <person name="Mondo S."/>
            <person name="Nolan M."/>
            <person name="Ohm R."/>
            <person name="Pangilinan J."/>
            <person name="Park H.-J."/>
            <person name="Ramirez L."/>
            <person name="Alfaro M."/>
            <person name="Sun H."/>
            <person name="Tritt A."/>
            <person name="Yoshinaga Y."/>
            <person name="Zwiers L.-H."/>
            <person name="Turgeon B.G."/>
            <person name="Goodwin S.B."/>
            <person name="Spatafora J.W."/>
            <person name="Crous P.W."/>
            <person name="Grigoriev I.V."/>
        </authorList>
    </citation>
    <scope>NUCLEOTIDE SEQUENCE</scope>
    <source>
        <strain evidence="8">CBS 342.82</strain>
    </source>
</reference>
<evidence type="ECO:0000256" key="6">
    <source>
        <dbReference type="SAM" id="Phobius"/>
    </source>
</evidence>
<dbReference type="OrthoDB" id="3257095at2759"/>
<dbReference type="PANTHER" id="PTHR45649:SF4">
    <property type="entry name" value="TRANSPORTER, PUTATIVE (EUROFUNG)-RELATED"/>
    <property type="match status" value="1"/>
</dbReference>
<dbReference type="RefSeq" id="XP_033457621.1">
    <property type="nucleotide sequence ID" value="XM_033606564.1"/>
</dbReference>
<dbReference type="GO" id="GO:0016020">
    <property type="term" value="C:membrane"/>
    <property type="evidence" value="ECO:0007669"/>
    <property type="project" value="UniProtKB-SubCell"/>
</dbReference>
<dbReference type="Proteomes" id="UP000504637">
    <property type="component" value="Unplaced"/>
</dbReference>
<gene>
    <name evidence="8" type="ORF">K489DRAFT_390021</name>
</gene>
<feature type="transmembrane region" description="Helical" evidence="6">
    <location>
        <begin position="53"/>
        <end position="74"/>
    </location>
</feature>
<proteinExistence type="predicted"/>
<feature type="transmembrane region" description="Helical" evidence="6">
    <location>
        <begin position="209"/>
        <end position="229"/>
    </location>
</feature>
<keyword evidence="5 6" id="KW-0472">Membrane</keyword>
<feature type="transmembrane region" description="Helical" evidence="6">
    <location>
        <begin position="250"/>
        <end position="274"/>
    </location>
</feature>
<keyword evidence="3 6" id="KW-0812">Transmembrane</keyword>
<organism evidence="8">
    <name type="scientific">Dissoconium aciculare CBS 342.82</name>
    <dbReference type="NCBI Taxonomy" id="1314786"/>
    <lineage>
        <taxon>Eukaryota</taxon>
        <taxon>Fungi</taxon>
        <taxon>Dikarya</taxon>
        <taxon>Ascomycota</taxon>
        <taxon>Pezizomycotina</taxon>
        <taxon>Dothideomycetes</taxon>
        <taxon>Dothideomycetidae</taxon>
        <taxon>Mycosphaerellales</taxon>
        <taxon>Dissoconiaceae</taxon>
        <taxon>Dissoconium</taxon>
    </lineage>
</organism>
<dbReference type="Gene3D" id="1.20.1740.10">
    <property type="entry name" value="Amino acid/polyamine transporter I"/>
    <property type="match status" value="1"/>
</dbReference>
<keyword evidence="4 6" id="KW-1133">Transmembrane helix</keyword>
<name>A0A6J3LXV0_9PEZI</name>
<feature type="transmembrane region" description="Helical" evidence="6">
    <location>
        <begin position="373"/>
        <end position="397"/>
    </location>
</feature>
<feature type="transmembrane region" description="Helical" evidence="6">
    <location>
        <begin position="95"/>
        <end position="118"/>
    </location>
</feature>
<sequence length="494" mass="54230">MLRLGKKQEFKRNFGFWSALALVSVYMATWEFVLVSLSLGFSNGGFAGLLWCYIPATLCFASVTASLAEMASMAPTSGGQYHWTSEFAPPQYQRVLSYASGWLSSLGLLSSVAAGNFISALQVQALVNVYLPDLAFTQWQTTLMMIALGVVTIILNTRTAPILPALEIASLYVHVLGFVVIAIVVLVLCPKNSPTDVFLTFTNTSGYDSMAAAILMSQVYVFWCIIGSDSVTHISEEVSDASINVPRSMWWSYVGNAISGFGMLIVLLFCVGPIEDVLESQTAYLQLFDRTGSTGIAFFLSVVLFIALYVGNITALATCSREMFAFARDHGLPFSCWLGKIDRHWKIPLNAVYTASGIVFLLSLIVLGSTLTFNIITSIALLSLLSTYMLSIGCVLWRRLSGEPLPHARWSLGRWGIPINAFALTYSSFIIVFCCMPTKLPVTVLNANWAPALWAGFILFAIGYYLFWGRNYYTAPVSFILGHRAQEDAMQSST</sequence>
<keyword evidence="2" id="KW-0813">Transport</keyword>
<dbReference type="GO" id="GO:0022857">
    <property type="term" value="F:transmembrane transporter activity"/>
    <property type="evidence" value="ECO:0007669"/>
    <property type="project" value="InterPro"/>
</dbReference>
<dbReference type="PIRSF" id="PIRSF006060">
    <property type="entry name" value="AA_transporter"/>
    <property type="match status" value="1"/>
</dbReference>
<feature type="transmembrane region" description="Helical" evidence="6">
    <location>
        <begin position="294"/>
        <end position="318"/>
    </location>
</feature>
<evidence type="ECO:0000313" key="7">
    <source>
        <dbReference type="Proteomes" id="UP000504637"/>
    </source>
</evidence>